<evidence type="ECO:0000256" key="1">
    <source>
        <dbReference type="SAM" id="Phobius"/>
    </source>
</evidence>
<dbReference type="Proteomes" id="UP001225906">
    <property type="component" value="Unassembled WGS sequence"/>
</dbReference>
<evidence type="ECO:0008006" key="4">
    <source>
        <dbReference type="Google" id="ProtNLM"/>
    </source>
</evidence>
<keyword evidence="1" id="KW-1133">Transmembrane helix</keyword>
<accession>A0ABT9JUP6</accession>
<feature type="transmembrane region" description="Helical" evidence="1">
    <location>
        <begin position="79"/>
        <end position="100"/>
    </location>
</feature>
<keyword evidence="3" id="KW-1185">Reference proteome</keyword>
<reference evidence="3" key="1">
    <citation type="journal article" date="2019" name="Int. J. Syst. Evol. Microbiol.">
        <title>The Global Catalogue of Microorganisms (GCM) 10K type strain sequencing project: providing services to taxonomists for standard genome sequencing and annotation.</title>
        <authorList>
            <consortium name="The Broad Institute Genomics Platform"/>
            <consortium name="The Broad Institute Genome Sequencing Center for Infectious Disease"/>
            <person name="Wu L."/>
            <person name="Ma J."/>
        </authorList>
    </citation>
    <scope>NUCLEOTIDE SEQUENCE [LARGE SCALE GENOMIC DNA]</scope>
    <source>
        <strain evidence="3">VKM B-3159</strain>
    </source>
</reference>
<organism evidence="2 3">
    <name type="scientific">Methylophilus aquaticus</name>
    <dbReference type="NCBI Taxonomy" id="1971610"/>
    <lineage>
        <taxon>Bacteria</taxon>
        <taxon>Pseudomonadati</taxon>
        <taxon>Pseudomonadota</taxon>
        <taxon>Betaproteobacteria</taxon>
        <taxon>Nitrosomonadales</taxon>
        <taxon>Methylophilaceae</taxon>
        <taxon>Methylophilus</taxon>
    </lineage>
</organism>
<name>A0ABT9JUP6_9PROT</name>
<proteinExistence type="predicted"/>
<comment type="caution">
    <text evidence="2">The sequence shown here is derived from an EMBL/GenBank/DDBJ whole genome shotgun (WGS) entry which is preliminary data.</text>
</comment>
<keyword evidence="1" id="KW-0472">Membrane</keyword>
<sequence>MSARIQTFKTILSSLALCVACYWTTEQWIALTSCLAYLAGLSRANAVMLAAMLGFVYLWLLLLWAFAEHRVRRQCMTLAGLWLLATGLTWAATLMITPALTGSR</sequence>
<feature type="transmembrane region" description="Helical" evidence="1">
    <location>
        <begin position="46"/>
        <end position="67"/>
    </location>
</feature>
<evidence type="ECO:0000313" key="3">
    <source>
        <dbReference type="Proteomes" id="UP001225906"/>
    </source>
</evidence>
<protein>
    <recommendedName>
        <fullName evidence="4">Iron uptake protein</fullName>
    </recommendedName>
</protein>
<dbReference type="EMBL" id="JAVCAP010000021">
    <property type="protein sequence ID" value="MDP8568320.1"/>
    <property type="molecule type" value="Genomic_DNA"/>
</dbReference>
<gene>
    <name evidence="2" type="ORF">Q9291_10710</name>
</gene>
<feature type="transmembrane region" description="Helical" evidence="1">
    <location>
        <begin position="12"/>
        <end position="40"/>
    </location>
</feature>
<dbReference type="RefSeq" id="WP_306390041.1">
    <property type="nucleotide sequence ID" value="NZ_JAVCAP010000021.1"/>
</dbReference>
<evidence type="ECO:0000313" key="2">
    <source>
        <dbReference type="EMBL" id="MDP8568320.1"/>
    </source>
</evidence>
<keyword evidence="1" id="KW-0812">Transmembrane</keyword>